<keyword evidence="2" id="KW-1185">Reference proteome</keyword>
<protein>
    <submittedName>
        <fullName evidence="1">Uncharacterized protein</fullName>
    </submittedName>
</protein>
<dbReference type="EMBL" id="SRLO01000136">
    <property type="protein sequence ID" value="TNN72463.1"/>
    <property type="molecule type" value="Genomic_DNA"/>
</dbReference>
<gene>
    <name evidence="1" type="ORF">EYF80_017239</name>
</gene>
<proteinExistence type="predicted"/>
<organism evidence="1 2">
    <name type="scientific">Liparis tanakae</name>
    <name type="common">Tanaka's snailfish</name>
    <dbReference type="NCBI Taxonomy" id="230148"/>
    <lineage>
        <taxon>Eukaryota</taxon>
        <taxon>Metazoa</taxon>
        <taxon>Chordata</taxon>
        <taxon>Craniata</taxon>
        <taxon>Vertebrata</taxon>
        <taxon>Euteleostomi</taxon>
        <taxon>Actinopterygii</taxon>
        <taxon>Neopterygii</taxon>
        <taxon>Teleostei</taxon>
        <taxon>Neoteleostei</taxon>
        <taxon>Acanthomorphata</taxon>
        <taxon>Eupercaria</taxon>
        <taxon>Perciformes</taxon>
        <taxon>Cottioidei</taxon>
        <taxon>Cottales</taxon>
        <taxon>Liparidae</taxon>
        <taxon>Liparis</taxon>
    </lineage>
</organism>
<dbReference type="AlphaFoldDB" id="A0A4Z2I5G6"/>
<comment type="caution">
    <text evidence="1">The sequence shown here is derived from an EMBL/GenBank/DDBJ whole genome shotgun (WGS) entry which is preliminary data.</text>
</comment>
<evidence type="ECO:0000313" key="1">
    <source>
        <dbReference type="EMBL" id="TNN72463.1"/>
    </source>
</evidence>
<reference evidence="1 2" key="1">
    <citation type="submission" date="2019-03" db="EMBL/GenBank/DDBJ databases">
        <title>First draft genome of Liparis tanakae, snailfish: a comprehensive survey of snailfish specific genes.</title>
        <authorList>
            <person name="Kim W."/>
            <person name="Song I."/>
            <person name="Jeong J.-H."/>
            <person name="Kim D."/>
            <person name="Kim S."/>
            <person name="Ryu S."/>
            <person name="Song J.Y."/>
            <person name="Lee S.K."/>
        </authorList>
    </citation>
    <scope>NUCLEOTIDE SEQUENCE [LARGE SCALE GENOMIC DNA]</scope>
    <source>
        <tissue evidence="1">Muscle</tissue>
    </source>
</reference>
<sequence length="137" mass="15144">MVMKPIRKCRRKEAKSLTLPTVAEGYLCFIKYDISKGSLDLKLSTSALHTFPVSFLPPPLPPPPSRCPSRLQSVWFSSFPPCVVSSPDPALFLIITGHVLLLTSAALAKLRSAFIAHHVRLSYVPPYTSTGLMLPRR</sequence>
<name>A0A4Z2I5G6_9TELE</name>
<accession>A0A4Z2I5G6</accession>
<evidence type="ECO:0000313" key="2">
    <source>
        <dbReference type="Proteomes" id="UP000314294"/>
    </source>
</evidence>
<dbReference type="Proteomes" id="UP000314294">
    <property type="component" value="Unassembled WGS sequence"/>
</dbReference>